<evidence type="ECO:0000256" key="1">
    <source>
        <dbReference type="ARBA" id="ARBA00005254"/>
    </source>
</evidence>
<dbReference type="Pfam" id="PF01575">
    <property type="entry name" value="MaoC_dehydratas"/>
    <property type="match status" value="1"/>
</dbReference>
<dbReference type="CDD" id="cd07128">
    <property type="entry name" value="ALDH_MaoC-N"/>
    <property type="match status" value="1"/>
</dbReference>
<dbReference type="EMBL" id="JACHWP010000008">
    <property type="protein sequence ID" value="MBB3023655.1"/>
    <property type="molecule type" value="Genomic_DNA"/>
</dbReference>
<dbReference type="NCBIfam" id="TIGR02278">
    <property type="entry name" value="PaaN-DH"/>
    <property type="match status" value="1"/>
</dbReference>
<dbReference type="PANTHER" id="PTHR43111:SF1">
    <property type="entry name" value="ALDEHYDE DEHYDROGENASE B-RELATED"/>
    <property type="match status" value="1"/>
</dbReference>
<evidence type="ECO:0000313" key="8">
    <source>
        <dbReference type="Proteomes" id="UP000568050"/>
    </source>
</evidence>
<dbReference type="InterPro" id="IPR029069">
    <property type="entry name" value="HotDog_dom_sf"/>
</dbReference>
<dbReference type="GO" id="GO:0016787">
    <property type="term" value="F:hydrolase activity"/>
    <property type="evidence" value="ECO:0007669"/>
    <property type="project" value="UniProtKB-KW"/>
</dbReference>
<feature type="compositionally biased region" description="Gly residues" evidence="4">
    <location>
        <begin position="505"/>
        <end position="514"/>
    </location>
</feature>
<feature type="region of interest" description="Disordered" evidence="4">
    <location>
        <begin position="491"/>
        <end position="514"/>
    </location>
</feature>
<dbReference type="Gene3D" id="3.40.309.10">
    <property type="entry name" value="Aldehyde Dehydrogenase, Chain A, domain 2"/>
    <property type="match status" value="1"/>
</dbReference>
<evidence type="ECO:0000259" key="5">
    <source>
        <dbReference type="Pfam" id="PF00171"/>
    </source>
</evidence>
<dbReference type="SUPFAM" id="SSF54637">
    <property type="entry name" value="Thioesterase/thiol ester dehydrase-isomerase"/>
    <property type="match status" value="1"/>
</dbReference>
<reference evidence="7 8" key="1">
    <citation type="submission" date="2020-08" db="EMBL/GenBank/DDBJ databases">
        <title>Sequencing the genomes of 1000 actinobacteria strains.</title>
        <authorList>
            <person name="Klenk H.-P."/>
        </authorList>
    </citation>
    <scope>NUCLEOTIDE SEQUENCE [LARGE SCALE GENOMIC DNA]</scope>
    <source>
        <strain evidence="7 8">DSM 23040</strain>
    </source>
</reference>
<proteinExistence type="inferred from homology"/>
<dbReference type="PANTHER" id="PTHR43111">
    <property type="entry name" value="ALDEHYDE DEHYDROGENASE B-RELATED"/>
    <property type="match status" value="1"/>
</dbReference>
<feature type="domain" description="MaoC-like" evidence="6">
    <location>
        <begin position="586"/>
        <end position="677"/>
    </location>
</feature>
<comment type="similarity">
    <text evidence="2">Belongs to the aldehyde dehydrogenase family.</text>
</comment>
<evidence type="ECO:0000256" key="3">
    <source>
        <dbReference type="ARBA" id="ARBA00023002"/>
    </source>
</evidence>
<organism evidence="7 8">
    <name type="scientific">Helcobacillus massiliensis</name>
    <dbReference type="NCBI Taxonomy" id="521392"/>
    <lineage>
        <taxon>Bacteria</taxon>
        <taxon>Bacillati</taxon>
        <taxon>Actinomycetota</taxon>
        <taxon>Actinomycetes</taxon>
        <taxon>Micrococcales</taxon>
        <taxon>Dermabacteraceae</taxon>
        <taxon>Helcobacillus</taxon>
    </lineage>
</organism>
<protein>
    <submittedName>
        <fullName evidence="7">Oxepin-CoA hydrolase/3-oxo-5,6-dehydrosuberyl-CoA semialdehyde dehydrogenase</fullName>
        <ecNumber evidence="7">1.2.1.91</ecNumber>
        <ecNumber evidence="7">3.3.2.12</ecNumber>
    </submittedName>
</protein>
<evidence type="ECO:0000259" key="6">
    <source>
        <dbReference type="Pfam" id="PF01575"/>
    </source>
</evidence>
<keyword evidence="3 7" id="KW-0560">Oxidoreductase</keyword>
<dbReference type="InterPro" id="IPR016163">
    <property type="entry name" value="Ald_DH_C"/>
</dbReference>
<dbReference type="NCBIfam" id="NF008868">
    <property type="entry name" value="PRK11903.1"/>
    <property type="match status" value="1"/>
</dbReference>
<evidence type="ECO:0000256" key="2">
    <source>
        <dbReference type="ARBA" id="ARBA00009986"/>
    </source>
</evidence>
<gene>
    <name evidence="7" type="ORF">FHX50_001952</name>
</gene>
<evidence type="ECO:0000313" key="7">
    <source>
        <dbReference type="EMBL" id="MBB3023655.1"/>
    </source>
</evidence>
<dbReference type="InterPro" id="IPR015590">
    <property type="entry name" value="Aldehyde_DH_dom"/>
</dbReference>
<dbReference type="RefSeq" id="WP_183377004.1">
    <property type="nucleotide sequence ID" value="NZ_CBCSFZ010000056.1"/>
</dbReference>
<dbReference type="Gene3D" id="3.40.605.10">
    <property type="entry name" value="Aldehyde Dehydrogenase, Chain A, domain 1"/>
    <property type="match status" value="1"/>
</dbReference>
<dbReference type="Gene3D" id="3.10.129.10">
    <property type="entry name" value="Hotdog Thioesterase"/>
    <property type="match status" value="1"/>
</dbReference>
<dbReference type="Proteomes" id="UP000568050">
    <property type="component" value="Unassembled WGS sequence"/>
</dbReference>
<dbReference type="EC" id="1.2.1.91" evidence="7"/>
<dbReference type="InterPro" id="IPR011966">
    <property type="entry name" value="PaaN-DH"/>
</dbReference>
<dbReference type="Pfam" id="PF00171">
    <property type="entry name" value="Aldedh"/>
    <property type="match status" value="1"/>
</dbReference>
<feature type="domain" description="Aldehyde dehydrogenase" evidence="5">
    <location>
        <begin position="39"/>
        <end position="528"/>
    </location>
</feature>
<comment type="caution">
    <text evidence="7">The sequence shown here is derived from an EMBL/GenBank/DDBJ whole genome shotgun (WGS) entry which is preliminary data.</text>
</comment>
<accession>A0A839QVA3</accession>
<dbReference type="SUPFAM" id="SSF53720">
    <property type="entry name" value="ALDH-like"/>
    <property type="match status" value="1"/>
</dbReference>
<dbReference type="InterPro" id="IPR016162">
    <property type="entry name" value="Ald_DH_N"/>
</dbReference>
<keyword evidence="8" id="KW-1185">Reference proteome</keyword>
<keyword evidence="7" id="KW-0378">Hydrolase</keyword>
<comment type="similarity">
    <text evidence="1">Belongs to the enoyl-CoA hydratase/isomerase family.</text>
</comment>
<name>A0A839QVA3_9MICO</name>
<sequence>MTATADAPGRPDTAPIVPSYVQGRWWTPADAGVQDPSAADVHDASTGHLIRRVSADGLDLAAVVEYARTTGRAGIQAMTFHERALALKHLALFLTDRKQGMYELAAATGATKRDNFVDIDGGIGVLFTYGSKGRREMPNSTVMIDGPFEPIAKDGSFGGEHVFTSIPGVAAQINAFNFPVWGMLEKFAPAFLAGLPSIVKPATPTAYVTEACVRLMVESGILPEGSIQLISGSARTLQDHLDYRDALAFTGSASTADLLRSHPSVQHGGLRFTAEADSLNAAILGPDAAPDTPEFEAFVKSVFAEMTAKAGQKCTAIRRIIVPAAVAEDFTAALRDRLDSRVVVGDPREEATTMGPLASLEQLADVRGAIASMVTAGGRAVIGNAEAADGARIGEAAGGSAAQTGAFMEPVLLAWDDPRCEAAHTIEAFGPVSSLFTYDTLEEAVELAALGRGSLVATVCTNDPEAVRTLALGIAGHHGRIHLLNRDDARTSTGHGSPLPHFTHGGPGRAGGGEELGGIRAVKHYMQRSAIQGSPDQLTAVTGVWHAGARRIIAGCEKFGASADAVHPFRRALDTLRVGHAFASDLRTVRAEDIAEFAESTGDVFYAHTNPEAAAANEFFPGIVAHGYLLVSWAAGLFVAPGRSPVLANYGLENLRFITPVAEGDSVRVMLTAKEIRPRVDADYGEVVWDAVLYNQDEEIVATYDVLTLVAKEESQALGG</sequence>
<dbReference type="GO" id="GO:0016620">
    <property type="term" value="F:oxidoreductase activity, acting on the aldehyde or oxo group of donors, NAD or NADP as acceptor"/>
    <property type="evidence" value="ECO:0007669"/>
    <property type="project" value="InterPro"/>
</dbReference>
<dbReference type="AlphaFoldDB" id="A0A839QVA3"/>
<dbReference type="EC" id="3.3.2.12" evidence="7"/>
<evidence type="ECO:0000256" key="4">
    <source>
        <dbReference type="SAM" id="MobiDB-lite"/>
    </source>
</evidence>
<dbReference type="InterPro" id="IPR002539">
    <property type="entry name" value="MaoC-like_dom"/>
</dbReference>
<dbReference type="InterPro" id="IPR016161">
    <property type="entry name" value="Ald_DH/histidinol_DH"/>
</dbReference>